<evidence type="ECO:0000256" key="2">
    <source>
        <dbReference type="ARBA" id="ARBA00012513"/>
    </source>
</evidence>
<feature type="binding site" evidence="7">
    <location>
        <position position="129"/>
    </location>
    <ligand>
        <name>ATP</name>
        <dbReference type="ChEBI" id="CHEBI:30616"/>
    </ligand>
</feature>
<dbReference type="SUPFAM" id="SSF56112">
    <property type="entry name" value="Protein kinase-like (PK-like)"/>
    <property type="match status" value="1"/>
</dbReference>
<evidence type="ECO:0000256" key="1">
    <source>
        <dbReference type="ARBA" id="ARBA00010886"/>
    </source>
</evidence>
<dbReference type="GO" id="GO:0004674">
    <property type="term" value="F:protein serine/threonine kinase activity"/>
    <property type="evidence" value="ECO:0007669"/>
    <property type="project" value="UniProtKB-KW"/>
</dbReference>
<evidence type="ECO:0000256" key="6">
    <source>
        <dbReference type="ARBA" id="ARBA00022840"/>
    </source>
</evidence>
<dbReference type="PROSITE" id="PS50011">
    <property type="entry name" value="PROTEIN_KINASE_DOM"/>
    <property type="match status" value="1"/>
</dbReference>
<protein>
    <recommendedName>
        <fullName evidence="2">non-specific serine/threonine protein kinase</fullName>
        <ecNumber evidence="2">2.7.11.1</ecNumber>
    </recommendedName>
</protein>
<keyword evidence="5 11" id="KW-0418">Kinase</keyword>
<feature type="compositionally biased region" description="Acidic residues" evidence="9">
    <location>
        <begin position="393"/>
        <end position="408"/>
    </location>
</feature>
<name>C5LMV1_PERM5</name>
<evidence type="ECO:0000256" key="5">
    <source>
        <dbReference type="ARBA" id="ARBA00022777"/>
    </source>
</evidence>
<comment type="similarity">
    <text evidence="1">Belongs to the protein kinase superfamily. NEK Ser/Thr protein kinase family. NIMA subfamily.</text>
</comment>
<dbReference type="InParanoid" id="C5LMV1"/>
<evidence type="ECO:0000256" key="7">
    <source>
        <dbReference type="PROSITE-ProRule" id="PRU10141"/>
    </source>
</evidence>
<dbReference type="Proteomes" id="UP000007800">
    <property type="component" value="Unassembled WGS sequence"/>
</dbReference>
<dbReference type="AlphaFoldDB" id="C5LMV1"/>
<keyword evidence="3" id="KW-0808">Transferase</keyword>
<keyword evidence="8 11" id="KW-0723">Serine/threonine-protein kinase</keyword>
<accession>C5LMV1</accession>
<dbReference type="PROSITE" id="PS00108">
    <property type="entry name" value="PROTEIN_KINASE_ST"/>
    <property type="match status" value="1"/>
</dbReference>
<evidence type="ECO:0000256" key="3">
    <source>
        <dbReference type="ARBA" id="ARBA00022679"/>
    </source>
</evidence>
<evidence type="ECO:0000313" key="12">
    <source>
        <dbReference type="Proteomes" id="UP000007800"/>
    </source>
</evidence>
<dbReference type="GO" id="GO:0005524">
    <property type="term" value="F:ATP binding"/>
    <property type="evidence" value="ECO:0007669"/>
    <property type="project" value="UniProtKB-UniRule"/>
</dbReference>
<dbReference type="InterPro" id="IPR050660">
    <property type="entry name" value="NEK_Ser/Thr_kinase"/>
</dbReference>
<dbReference type="InterPro" id="IPR017441">
    <property type="entry name" value="Protein_kinase_ATP_BS"/>
</dbReference>
<evidence type="ECO:0000256" key="4">
    <source>
        <dbReference type="ARBA" id="ARBA00022741"/>
    </source>
</evidence>
<dbReference type="EMBL" id="GG683573">
    <property type="protein sequence ID" value="EER01992.1"/>
    <property type="molecule type" value="Genomic_DNA"/>
</dbReference>
<dbReference type="Pfam" id="PF00069">
    <property type="entry name" value="Pkinase"/>
    <property type="match status" value="1"/>
</dbReference>
<keyword evidence="12" id="KW-1185">Reference proteome</keyword>
<reference evidence="11 12" key="1">
    <citation type="submission" date="2008-07" db="EMBL/GenBank/DDBJ databases">
        <authorList>
            <person name="El-Sayed N."/>
            <person name="Caler E."/>
            <person name="Inman J."/>
            <person name="Amedeo P."/>
            <person name="Hass B."/>
            <person name="Wortman J."/>
        </authorList>
    </citation>
    <scope>NUCLEOTIDE SEQUENCE [LARGE SCALE GENOMIC DNA]</scope>
    <source>
        <strain evidence="12">ATCC 50983 / TXsc</strain>
    </source>
</reference>
<dbReference type="RefSeq" id="XP_002769274.1">
    <property type="nucleotide sequence ID" value="XM_002769228.1"/>
</dbReference>
<dbReference type="GeneID" id="9054620"/>
<dbReference type="InterPro" id="IPR011009">
    <property type="entry name" value="Kinase-like_dom_sf"/>
</dbReference>
<dbReference type="PANTHER" id="PTHR43671">
    <property type="entry name" value="SERINE/THREONINE-PROTEIN KINASE NEK"/>
    <property type="match status" value="1"/>
</dbReference>
<dbReference type="SMART" id="SM00220">
    <property type="entry name" value="S_TKc"/>
    <property type="match status" value="1"/>
</dbReference>
<organism evidence="12">
    <name type="scientific">Perkinsus marinus (strain ATCC 50983 / TXsc)</name>
    <dbReference type="NCBI Taxonomy" id="423536"/>
    <lineage>
        <taxon>Eukaryota</taxon>
        <taxon>Sar</taxon>
        <taxon>Alveolata</taxon>
        <taxon>Perkinsozoa</taxon>
        <taxon>Perkinsea</taxon>
        <taxon>Perkinsida</taxon>
        <taxon>Perkinsidae</taxon>
        <taxon>Perkinsus</taxon>
    </lineage>
</organism>
<keyword evidence="4 7" id="KW-0547">Nucleotide-binding</keyword>
<dbReference type="Gene3D" id="1.10.510.10">
    <property type="entry name" value="Transferase(Phosphotransferase) domain 1"/>
    <property type="match status" value="1"/>
</dbReference>
<dbReference type="OrthoDB" id="248923at2759"/>
<dbReference type="EC" id="2.7.11.1" evidence="2"/>
<evidence type="ECO:0000313" key="11">
    <source>
        <dbReference type="EMBL" id="EER01992.1"/>
    </source>
</evidence>
<feature type="region of interest" description="Disordered" evidence="9">
    <location>
        <begin position="368"/>
        <end position="408"/>
    </location>
</feature>
<dbReference type="PROSITE" id="PS00107">
    <property type="entry name" value="PROTEIN_KINASE_ATP"/>
    <property type="match status" value="1"/>
</dbReference>
<dbReference type="OMA" id="DFIHIEY"/>
<evidence type="ECO:0000256" key="8">
    <source>
        <dbReference type="RuleBase" id="RU000304"/>
    </source>
</evidence>
<evidence type="ECO:0000256" key="9">
    <source>
        <dbReference type="SAM" id="MobiDB-lite"/>
    </source>
</evidence>
<evidence type="ECO:0000259" key="10">
    <source>
        <dbReference type="PROSITE" id="PS50011"/>
    </source>
</evidence>
<dbReference type="InterPro" id="IPR008271">
    <property type="entry name" value="Ser/Thr_kinase_AS"/>
</dbReference>
<gene>
    <name evidence="11" type="ORF">Pmar_PMAR007688</name>
</gene>
<dbReference type="InterPro" id="IPR000719">
    <property type="entry name" value="Prot_kinase_dom"/>
</dbReference>
<keyword evidence="6 7" id="KW-0067">ATP-binding</keyword>
<dbReference type="PANTHER" id="PTHR43671:SF13">
    <property type="entry name" value="SERINE_THREONINE-PROTEIN KINASE NEK2"/>
    <property type="match status" value="1"/>
</dbReference>
<sequence>MVKGPSSGDSAGAGFQLGPDFADSVCNSLCGGGVPAHHEEPTASSTMEDNDRGSVRGVNAAEVAALALVTGMCLMGCAYSVKLLCRKRCKCRLCSGHYQLIKRLGSGGFGEVYLVASPDHSKELFAAKKIPVSNVTEADSFSSEAKELARLHHRYIVSYVDDFIHIEYTLWGAKTFFFVLMEYCSSGDVKHQVEKNFGQLTEATVLAWFQQLCQAVQYLHSQNVIHRDIKSQNVFLTENGDVRLGDFGLCKHDKMRKETNRGGRLKRTLRKPFALYRTDCYMSPEMLCSAECGKPADVWSLGCVLFEMCSGNAVTVLYAVQVYSMLMSYMSPCVGPGTRSLVKKILDPDPRKRPTIGDILRKKVVKRSSRSASSVRFGIGGYREHEGNSGVDIGDDESTSSSDEVVEC</sequence>
<proteinExistence type="inferred from homology"/>
<feature type="domain" description="Protein kinase" evidence="10">
    <location>
        <begin position="98"/>
        <end position="365"/>
    </location>
</feature>